<keyword evidence="10" id="KW-1185">Reference proteome</keyword>
<dbReference type="NCBIfam" id="TIGR00029">
    <property type="entry name" value="S20"/>
    <property type="match status" value="1"/>
</dbReference>
<dbReference type="HAMAP" id="MF_00500">
    <property type="entry name" value="Ribosomal_bS20"/>
    <property type="match status" value="1"/>
</dbReference>
<evidence type="ECO:0000256" key="4">
    <source>
        <dbReference type="ARBA" id="ARBA00022980"/>
    </source>
</evidence>
<dbReference type="SUPFAM" id="SSF46992">
    <property type="entry name" value="Ribosomal protein S20"/>
    <property type="match status" value="1"/>
</dbReference>
<evidence type="ECO:0000256" key="2">
    <source>
        <dbReference type="ARBA" id="ARBA00022730"/>
    </source>
</evidence>
<keyword evidence="4 7" id="KW-0689">Ribosomal protein</keyword>
<dbReference type="EMBL" id="JAASQL010000001">
    <property type="protein sequence ID" value="NIJ44293.1"/>
    <property type="molecule type" value="Genomic_DNA"/>
</dbReference>
<dbReference type="RefSeq" id="WP_167184020.1">
    <property type="nucleotide sequence ID" value="NZ_JAASQL010000001.1"/>
</dbReference>
<dbReference type="InterPro" id="IPR002583">
    <property type="entry name" value="Ribosomal_bS20"/>
</dbReference>
<sequence length="83" mass="9346">MANHKSALKRIRSNSAKQVRNKYQHKTTRNAVRVLRSTTDKTEAEGQLSKVVAMLQKLAKNNIIHKNKAANIQSKLTKHVASL</sequence>
<evidence type="ECO:0000256" key="6">
    <source>
        <dbReference type="ARBA" id="ARBA00035136"/>
    </source>
</evidence>
<evidence type="ECO:0000313" key="9">
    <source>
        <dbReference type="EMBL" id="NIJ44293.1"/>
    </source>
</evidence>
<keyword evidence="5 7" id="KW-0687">Ribonucleoprotein</keyword>
<reference evidence="9 10" key="1">
    <citation type="submission" date="2020-03" db="EMBL/GenBank/DDBJ databases">
        <title>Genomic Encyclopedia of Type Strains, Phase IV (KMG-IV): sequencing the most valuable type-strain genomes for metagenomic binning, comparative biology and taxonomic classification.</title>
        <authorList>
            <person name="Goeker M."/>
        </authorList>
    </citation>
    <scope>NUCLEOTIDE SEQUENCE [LARGE SCALE GENOMIC DNA]</scope>
    <source>
        <strain evidence="9 10">DSM 101599</strain>
    </source>
</reference>
<protein>
    <recommendedName>
        <fullName evidence="6 7">Small ribosomal subunit protein bS20</fullName>
    </recommendedName>
</protein>
<name>A0ABX0U616_9FLAO</name>
<keyword evidence="2 7" id="KW-0699">rRNA-binding</keyword>
<evidence type="ECO:0000256" key="3">
    <source>
        <dbReference type="ARBA" id="ARBA00022884"/>
    </source>
</evidence>
<comment type="caution">
    <text evidence="9">The sequence shown here is derived from an EMBL/GenBank/DDBJ whole genome shotgun (WGS) entry which is preliminary data.</text>
</comment>
<accession>A0ABX0U616</accession>
<gene>
    <name evidence="7" type="primary">rpsT</name>
    <name evidence="9" type="ORF">FHR24_000732</name>
</gene>
<evidence type="ECO:0000256" key="8">
    <source>
        <dbReference type="SAM" id="MobiDB-lite"/>
    </source>
</evidence>
<dbReference type="Proteomes" id="UP000745859">
    <property type="component" value="Unassembled WGS sequence"/>
</dbReference>
<dbReference type="GO" id="GO:0005840">
    <property type="term" value="C:ribosome"/>
    <property type="evidence" value="ECO:0007669"/>
    <property type="project" value="UniProtKB-KW"/>
</dbReference>
<organism evidence="9 10">
    <name type="scientific">Wenyingzhuangia heitensis</name>
    <dbReference type="NCBI Taxonomy" id="1487859"/>
    <lineage>
        <taxon>Bacteria</taxon>
        <taxon>Pseudomonadati</taxon>
        <taxon>Bacteroidota</taxon>
        <taxon>Flavobacteriia</taxon>
        <taxon>Flavobacteriales</taxon>
        <taxon>Flavobacteriaceae</taxon>
        <taxon>Wenyingzhuangia</taxon>
    </lineage>
</organism>
<feature type="region of interest" description="Disordered" evidence="8">
    <location>
        <begin position="1"/>
        <end position="29"/>
    </location>
</feature>
<comment type="function">
    <text evidence="1 7">Binds directly to 16S ribosomal RNA.</text>
</comment>
<dbReference type="InterPro" id="IPR036510">
    <property type="entry name" value="Ribosomal_bS20_sf"/>
</dbReference>
<feature type="compositionally biased region" description="Basic residues" evidence="8">
    <location>
        <begin position="1"/>
        <end position="12"/>
    </location>
</feature>
<proteinExistence type="inferred from homology"/>
<evidence type="ECO:0000313" key="10">
    <source>
        <dbReference type="Proteomes" id="UP000745859"/>
    </source>
</evidence>
<dbReference type="Pfam" id="PF01649">
    <property type="entry name" value="Ribosomal_S20p"/>
    <property type="match status" value="1"/>
</dbReference>
<evidence type="ECO:0000256" key="1">
    <source>
        <dbReference type="ARBA" id="ARBA00003134"/>
    </source>
</evidence>
<evidence type="ECO:0000256" key="5">
    <source>
        <dbReference type="ARBA" id="ARBA00023274"/>
    </source>
</evidence>
<comment type="similarity">
    <text evidence="7">Belongs to the bacterial ribosomal protein bS20 family.</text>
</comment>
<evidence type="ECO:0000256" key="7">
    <source>
        <dbReference type="HAMAP-Rule" id="MF_00500"/>
    </source>
</evidence>
<feature type="compositionally biased region" description="Basic residues" evidence="8">
    <location>
        <begin position="19"/>
        <end position="28"/>
    </location>
</feature>
<dbReference type="Gene3D" id="1.20.58.110">
    <property type="entry name" value="Ribosomal protein S20"/>
    <property type="match status" value="1"/>
</dbReference>
<keyword evidence="3 7" id="KW-0694">RNA-binding</keyword>